<feature type="region of interest" description="Disordered" evidence="1">
    <location>
        <begin position="453"/>
        <end position="482"/>
    </location>
</feature>
<organism evidence="3">
    <name type="scientific">Salpingoeca rosetta (strain ATCC 50818 / BSB-021)</name>
    <dbReference type="NCBI Taxonomy" id="946362"/>
    <lineage>
        <taxon>Eukaryota</taxon>
        <taxon>Choanoflagellata</taxon>
        <taxon>Craspedida</taxon>
        <taxon>Salpingoecidae</taxon>
        <taxon>Salpingoeca</taxon>
    </lineage>
</organism>
<feature type="compositionally biased region" description="Low complexity" evidence="1">
    <location>
        <begin position="458"/>
        <end position="479"/>
    </location>
</feature>
<feature type="compositionally biased region" description="Acidic residues" evidence="1">
    <location>
        <begin position="324"/>
        <end position="339"/>
    </location>
</feature>
<protein>
    <submittedName>
        <fullName evidence="2">Uncharacterized protein</fullName>
    </submittedName>
</protein>
<dbReference type="EMBL" id="GL832984">
    <property type="protein sequence ID" value="EGD79123.1"/>
    <property type="molecule type" value="Genomic_DNA"/>
</dbReference>
<dbReference type="GeneID" id="16069752"/>
<dbReference type="InParanoid" id="F2UNB8"/>
<dbReference type="KEGG" id="sre:PTSG_12938"/>
<proteinExistence type="predicted"/>
<reference evidence="2" key="1">
    <citation type="submission" date="2009-08" db="EMBL/GenBank/DDBJ databases">
        <title>Annotation of Salpingoeca rosetta.</title>
        <authorList>
            <consortium name="The Broad Institute Genome Sequencing Platform"/>
            <person name="Russ C."/>
            <person name="Cuomo C."/>
            <person name="Burger G."/>
            <person name="Gray M.W."/>
            <person name="Holland P.W.H."/>
            <person name="King N."/>
            <person name="Lang F.B.F."/>
            <person name="Roger A.J."/>
            <person name="Ruiz-Trillo I."/>
            <person name="Young S.K."/>
            <person name="Zeng Q."/>
            <person name="Gargeya S."/>
            <person name="Alvarado L."/>
            <person name="Berlin A."/>
            <person name="Chapman S.B."/>
            <person name="Chen Z."/>
            <person name="Freedman E."/>
            <person name="Gellesch M."/>
            <person name="Goldberg J."/>
            <person name="Griggs A."/>
            <person name="Gujja S."/>
            <person name="Heilman E."/>
            <person name="Heiman D."/>
            <person name="Howarth C."/>
            <person name="Mehta T."/>
            <person name="Neiman D."/>
            <person name="Pearson M."/>
            <person name="Roberts A."/>
            <person name="Saif S."/>
            <person name="Shea T."/>
            <person name="Shenoy N."/>
            <person name="Sisk P."/>
            <person name="Stolte C."/>
            <person name="Sykes S."/>
            <person name="White J."/>
            <person name="Yandava C."/>
            <person name="Haas B."/>
            <person name="Nusbaum C."/>
            <person name="Birren B."/>
        </authorList>
    </citation>
    <scope>NUCLEOTIDE SEQUENCE [LARGE SCALE GENOMIC DNA]</scope>
    <source>
        <strain evidence="2">ATCC 50818</strain>
    </source>
</reference>
<name>F2UNB8_SALR5</name>
<feature type="region of interest" description="Disordered" evidence="1">
    <location>
        <begin position="188"/>
        <end position="239"/>
    </location>
</feature>
<sequence length="598" mass="66231">MWRLHHQRRRDATAPRFPRREAILAATKRPRRIKALKLTALVQRSQAFLGFTDRGLRIVLEIVPEDSAVLVKFQSPHGPSSQVTLARSIETIQDFRIYYHDVSPRLGLLVADRTSPRHIAPSFVVFHLPHLPQPDPAYVLLSRCYCPPIEIACRQGTRVHGSAVVTVFATFATAVNVLAAPGMVESKDNTVYNDDAGADDHDDGMNDSGGDRMHERHAQKAQQPQRPQRPQHAHNAQHPQRLGGILAAMTAPCTCGSLLCRQALHWRVATLGQAGQRGGSRDGDGSSGRRGGGDDSSNDGGRVGMMPPPTATEQQQQRDRDEGDTGEEAGDLDDNELGEQTDASRQQRQRQHQRQQQSYVEPEWVYPCHASHDTTLFLDRNSVHIASNTRAPLTLVERFIEVERIVLAFALRHLPPHLRLVSIADYDALRLGPEAGSQDVLLLTSVVVRTDRRQQTISPSHTANTATASTTIASSGSHSGRLHGISNCAASRARMRSAPPTSTSTASPSSSSLVLPFHFALCLIRWQLARNHVEMLLLCRFRGVAQQDAPIIRQTHLHFLNHLNSKTVLAPFAPVSVHEFQKSKQHLWHPRLPHVVTL</sequence>
<keyword evidence="3" id="KW-1185">Reference proteome</keyword>
<feature type="compositionally biased region" description="Low complexity" evidence="1">
    <location>
        <begin position="220"/>
        <end position="234"/>
    </location>
</feature>
<dbReference type="RefSeq" id="XP_004989208.1">
    <property type="nucleotide sequence ID" value="XM_004989151.1"/>
</dbReference>
<feature type="region of interest" description="Disordered" evidence="1">
    <location>
        <begin position="273"/>
        <end position="359"/>
    </location>
</feature>
<accession>F2UNB8</accession>
<gene>
    <name evidence="2" type="ORF">PTSG_12938</name>
</gene>
<dbReference type="AlphaFoldDB" id="F2UNB8"/>
<dbReference type="Proteomes" id="UP000007799">
    <property type="component" value="Unassembled WGS sequence"/>
</dbReference>
<evidence type="ECO:0000313" key="2">
    <source>
        <dbReference type="EMBL" id="EGD79123.1"/>
    </source>
</evidence>
<feature type="compositionally biased region" description="Basic and acidic residues" evidence="1">
    <location>
        <begin position="209"/>
        <end position="218"/>
    </location>
</feature>
<evidence type="ECO:0000313" key="3">
    <source>
        <dbReference type="Proteomes" id="UP000007799"/>
    </source>
</evidence>
<evidence type="ECO:0000256" key="1">
    <source>
        <dbReference type="SAM" id="MobiDB-lite"/>
    </source>
</evidence>